<evidence type="ECO:0000313" key="3">
    <source>
        <dbReference type="EMBL" id="ADV82679.1"/>
    </source>
</evidence>
<dbReference type="EMBL" id="CP002467">
    <property type="protein sequence ID" value="ADV82679.1"/>
    <property type="molecule type" value="Genomic_DNA"/>
</dbReference>
<reference evidence="3 4" key="1">
    <citation type="journal article" date="2012" name="Stand. Genomic Sci.">
        <title>Complete genome sequence of Terriglobus saanensis type strain SP1PR4(T), an Acidobacteria from tundra soil.</title>
        <authorList>
            <person name="Rawat S.R."/>
            <person name="Mannisto M.K."/>
            <person name="Starovoytov V."/>
            <person name="Goodwin L."/>
            <person name="Nolan M."/>
            <person name="Hauser L."/>
            <person name="Land M."/>
            <person name="Davenport K.W."/>
            <person name="Woyke T."/>
            <person name="Haggblom M.M."/>
        </authorList>
    </citation>
    <scope>NUCLEOTIDE SEQUENCE</scope>
    <source>
        <strain evidence="4">ATCC BAA-1853 / DSM 23119 / SP1PR4</strain>
    </source>
</reference>
<dbReference type="AlphaFoldDB" id="E8V5S0"/>
<comment type="similarity">
    <text evidence="1">Belongs to the NAD(P)-dependent epimerase/dehydratase family.</text>
</comment>
<dbReference type="KEGG" id="tsa:AciPR4_1873"/>
<gene>
    <name evidence="3" type="ordered locus">AciPR4_1873</name>
</gene>
<protein>
    <submittedName>
        <fullName evidence="3">NAD-dependent epimerase/dehydratase</fullName>
    </submittedName>
</protein>
<organism evidence="3 4">
    <name type="scientific">Terriglobus saanensis (strain ATCC BAA-1853 / DSM 23119 / SP1PR4)</name>
    <dbReference type="NCBI Taxonomy" id="401053"/>
    <lineage>
        <taxon>Bacteria</taxon>
        <taxon>Pseudomonadati</taxon>
        <taxon>Acidobacteriota</taxon>
        <taxon>Terriglobia</taxon>
        <taxon>Terriglobales</taxon>
        <taxon>Acidobacteriaceae</taxon>
        <taxon>Terriglobus</taxon>
    </lineage>
</organism>
<dbReference type="STRING" id="401053.AciPR4_1873"/>
<dbReference type="OrthoDB" id="9779902at2"/>
<dbReference type="PANTHER" id="PTHR43000">
    <property type="entry name" value="DTDP-D-GLUCOSE 4,6-DEHYDRATASE-RELATED"/>
    <property type="match status" value="1"/>
</dbReference>
<dbReference type="SUPFAM" id="SSF51735">
    <property type="entry name" value="NAD(P)-binding Rossmann-fold domains"/>
    <property type="match status" value="1"/>
</dbReference>
<dbReference type="HOGENOM" id="CLU_007383_1_7_0"/>
<dbReference type="RefSeq" id="WP_013568412.1">
    <property type="nucleotide sequence ID" value="NC_014963.1"/>
</dbReference>
<feature type="domain" description="NAD-dependent epimerase/dehydratase" evidence="2">
    <location>
        <begin position="4"/>
        <end position="265"/>
    </location>
</feature>
<dbReference type="eggNOG" id="COG0451">
    <property type="taxonomic scope" value="Bacteria"/>
</dbReference>
<keyword evidence="4" id="KW-1185">Reference proteome</keyword>
<sequence length="341" mass="38481">MAYLVTGGCGFVGSNLTAELIRRGEEVVVVDNLIRPGTPINLNWLRTLGKFDFYHADTRNGHDLEPIFRKHSIECVFHLAGQVAMTTSLENPRRDFEVNVLGSINVLECVRILAPDATVVYASSNKVYGELEDCVLRELPTRWEPEGAKSVTERARLEFYTPYGCSKGAADQYMLEYARNFGVNSVVFRHSTIYGGRQISTFDQGWVGWFCQQAIETKLNPAHEFTINGDGKQVRDLLHVSDAVACYLAAHEHAAGARGQAFNIGGGYENSMSLRELFLHLEKEVGAKMNPQELPWRANDQKYFVADNSKAERFLNWRPKATKEQGIADALDWEKSRREQR</sequence>
<evidence type="ECO:0000256" key="1">
    <source>
        <dbReference type="ARBA" id="ARBA00007637"/>
    </source>
</evidence>
<proteinExistence type="inferred from homology"/>
<evidence type="ECO:0000313" key="4">
    <source>
        <dbReference type="Proteomes" id="UP000006844"/>
    </source>
</evidence>
<accession>E8V5S0</accession>
<dbReference type="InterPro" id="IPR001509">
    <property type="entry name" value="Epimerase_deHydtase"/>
</dbReference>
<dbReference type="Pfam" id="PF01370">
    <property type="entry name" value="Epimerase"/>
    <property type="match status" value="1"/>
</dbReference>
<dbReference type="InterPro" id="IPR036291">
    <property type="entry name" value="NAD(P)-bd_dom_sf"/>
</dbReference>
<dbReference type="Proteomes" id="UP000006844">
    <property type="component" value="Chromosome"/>
</dbReference>
<name>E8V5S0_TERSS</name>
<dbReference type="Gene3D" id="3.40.50.720">
    <property type="entry name" value="NAD(P)-binding Rossmann-like Domain"/>
    <property type="match status" value="1"/>
</dbReference>
<evidence type="ECO:0000259" key="2">
    <source>
        <dbReference type="Pfam" id="PF01370"/>
    </source>
</evidence>